<dbReference type="Proteomes" id="UP000239263">
    <property type="component" value="Unassembled WGS sequence"/>
</dbReference>
<evidence type="ECO:0000313" key="1">
    <source>
        <dbReference type="EMBL" id="PQJ84505.1"/>
    </source>
</evidence>
<organism evidence="1 2">
    <name type="scientific">Aliivibrio sifiae</name>
    <dbReference type="NCBI Taxonomy" id="566293"/>
    <lineage>
        <taxon>Bacteria</taxon>
        <taxon>Pseudomonadati</taxon>
        <taxon>Pseudomonadota</taxon>
        <taxon>Gammaproteobacteria</taxon>
        <taxon>Vibrionales</taxon>
        <taxon>Vibrionaceae</taxon>
        <taxon>Aliivibrio</taxon>
    </lineage>
</organism>
<dbReference type="EMBL" id="MSCO01000002">
    <property type="protein sequence ID" value="PQJ84505.1"/>
    <property type="molecule type" value="Genomic_DNA"/>
</dbReference>
<evidence type="ECO:0000313" key="2">
    <source>
        <dbReference type="Proteomes" id="UP000239263"/>
    </source>
</evidence>
<name>A0A2S7X322_9GAMM</name>
<accession>A0A2S7X322</accession>
<dbReference type="AlphaFoldDB" id="A0A2S7X322"/>
<comment type="caution">
    <text evidence="1">The sequence shown here is derived from an EMBL/GenBank/DDBJ whole genome shotgun (WGS) entry which is preliminary data.</text>
</comment>
<gene>
    <name evidence="1" type="ORF">BTO22_13360</name>
</gene>
<protein>
    <submittedName>
        <fullName evidence="1">Uncharacterized protein</fullName>
    </submittedName>
</protein>
<proteinExistence type="predicted"/>
<reference evidence="1 2" key="1">
    <citation type="submission" date="2016-12" db="EMBL/GenBank/DDBJ databases">
        <title>Diversity of luminous bacteria.</title>
        <authorList>
            <person name="Yoshizawa S."/>
            <person name="Kogure K."/>
        </authorList>
    </citation>
    <scope>NUCLEOTIDE SEQUENCE [LARGE SCALE GENOMIC DNA]</scope>
    <source>
        <strain evidence="1 2">ATCC 33715</strain>
    </source>
</reference>
<dbReference type="RefSeq" id="WP_105055948.1">
    <property type="nucleotide sequence ID" value="NZ_CAWNRT010000002.1"/>
</dbReference>
<sequence>MDLDRYISELKGIVEEIVDEFDFDEARFALFEHDLRSEGFENWLQFKRDKLSIVRDFISSTPSQRSKLKKFQENYFFIALAAYQECIGTIWMLESMSKRNLLSGLPYRKFAGLASETFSEIANLSTDCELPWGEFSFDVETHT</sequence>